<feature type="compositionally biased region" description="Basic and acidic residues" evidence="2">
    <location>
        <begin position="49"/>
        <end position="62"/>
    </location>
</feature>
<name>A0A2N5DPQ1_9CAUL</name>
<dbReference type="Proteomes" id="UP000234479">
    <property type="component" value="Unassembled WGS sequence"/>
</dbReference>
<protein>
    <recommendedName>
        <fullName evidence="3">YCII-related domain-containing protein</fullName>
    </recommendedName>
</protein>
<dbReference type="SUPFAM" id="SSF54909">
    <property type="entry name" value="Dimeric alpha+beta barrel"/>
    <property type="match status" value="1"/>
</dbReference>
<dbReference type="OrthoDB" id="9807535at2"/>
<dbReference type="RefSeq" id="WP_101717233.1">
    <property type="nucleotide sequence ID" value="NZ_PJRS01000011.1"/>
</dbReference>
<feature type="region of interest" description="Disordered" evidence="2">
    <location>
        <begin position="43"/>
        <end position="62"/>
    </location>
</feature>
<comment type="similarity">
    <text evidence="1">Belongs to the YciI family.</text>
</comment>
<dbReference type="PANTHER" id="PTHR35174:SF3">
    <property type="entry name" value="BLL7171 PROTEIN"/>
    <property type="match status" value="1"/>
</dbReference>
<dbReference type="PANTHER" id="PTHR35174">
    <property type="entry name" value="BLL7171 PROTEIN-RELATED"/>
    <property type="match status" value="1"/>
</dbReference>
<evidence type="ECO:0000256" key="2">
    <source>
        <dbReference type="SAM" id="MobiDB-lite"/>
    </source>
</evidence>
<dbReference type="EMBL" id="PJRS01000011">
    <property type="protein sequence ID" value="PLR28036.1"/>
    <property type="molecule type" value="Genomic_DNA"/>
</dbReference>
<evidence type="ECO:0000259" key="3">
    <source>
        <dbReference type="Pfam" id="PF03795"/>
    </source>
</evidence>
<accession>A0A2N5DPQ1</accession>
<dbReference type="InterPro" id="IPR005545">
    <property type="entry name" value="YCII"/>
</dbReference>
<dbReference type="InterPro" id="IPR011008">
    <property type="entry name" value="Dimeric_a/b-barrel"/>
</dbReference>
<sequence length="104" mass="10885">MRYVLLVYEDEAAAAALAPVRRTFAAALSAAGVLRGQAALKSPDTATTLRRDRPLHDGPHAEAGEPLAGLYLIEASDLDAALAWARRLPLGDGAVEVRPLAEAA</sequence>
<dbReference type="AlphaFoldDB" id="A0A2N5DPQ1"/>
<feature type="domain" description="YCII-related" evidence="3">
    <location>
        <begin position="1"/>
        <end position="102"/>
    </location>
</feature>
<organism evidence="4 5">
    <name type="scientific">Caulobacter zeae</name>
    <dbReference type="NCBI Taxonomy" id="2055137"/>
    <lineage>
        <taxon>Bacteria</taxon>
        <taxon>Pseudomonadati</taxon>
        <taxon>Pseudomonadota</taxon>
        <taxon>Alphaproteobacteria</taxon>
        <taxon>Caulobacterales</taxon>
        <taxon>Caulobacteraceae</taxon>
        <taxon>Caulobacter</taxon>
    </lineage>
</organism>
<dbReference type="Pfam" id="PF03795">
    <property type="entry name" value="YCII"/>
    <property type="match status" value="1"/>
</dbReference>
<evidence type="ECO:0000256" key="1">
    <source>
        <dbReference type="ARBA" id="ARBA00007689"/>
    </source>
</evidence>
<dbReference type="Gene3D" id="3.30.70.1060">
    <property type="entry name" value="Dimeric alpha+beta barrel"/>
    <property type="match status" value="1"/>
</dbReference>
<evidence type="ECO:0000313" key="4">
    <source>
        <dbReference type="EMBL" id="PLR28036.1"/>
    </source>
</evidence>
<evidence type="ECO:0000313" key="5">
    <source>
        <dbReference type="Proteomes" id="UP000234479"/>
    </source>
</evidence>
<reference evidence="4 5" key="1">
    <citation type="submission" date="2017-12" db="EMBL/GenBank/DDBJ databases">
        <title>The genome sequence of Caulobacter sp. 410.</title>
        <authorList>
            <person name="Gao J."/>
            <person name="Mao X."/>
            <person name="Sun J."/>
        </authorList>
    </citation>
    <scope>NUCLEOTIDE SEQUENCE [LARGE SCALE GENOMIC DNA]</scope>
    <source>
        <strain evidence="4 5">410</strain>
    </source>
</reference>
<proteinExistence type="inferred from homology"/>
<comment type="caution">
    <text evidence="4">The sequence shown here is derived from an EMBL/GenBank/DDBJ whole genome shotgun (WGS) entry which is preliminary data.</text>
</comment>
<keyword evidence="5" id="KW-1185">Reference proteome</keyword>
<gene>
    <name evidence="4" type="ORF">SGCZBJ_06745</name>
</gene>